<keyword evidence="4" id="KW-1185">Reference proteome</keyword>
<dbReference type="InterPro" id="IPR025668">
    <property type="entry name" value="Tnp_DDE_dom"/>
</dbReference>
<sequence>DRGYDSNQLIDYIYDHGGEPTIPSRKGARFERHCDWWLYKERHLVECFFLKLKAYRRIATRYDKLASTYLGFICIASILIWLK</sequence>
<accession>A0ABV1DDH4</accession>
<feature type="non-terminal residue" evidence="3">
    <location>
        <position position="1"/>
    </location>
</feature>
<reference evidence="3 4" key="1">
    <citation type="submission" date="2024-03" db="EMBL/GenBank/DDBJ databases">
        <title>Human intestinal bacterial collection.</title>
        <authorList>
            <person name="Pauvert C."/>
            <person name="Hitch T.C.A."/>
            <person name="Clavel T."/>
        </authorList>
    </citation>
    <scope>NUCLEOTIDE SEQUENCE [LARGE SCALE GENOMIC DNA]</scope>
    <source>
        <strain evidence="3 4">CLA-SR-H021</strain>
    </source>
</reference>
<comment type="caution">
    <text evidence="3">The sequence shown here is derived from an EMBL/GenBank/DDBJ whole genome shotgun (WGS) entry which is preliminary data.</text>
</comment>
<organism evidence="3 4">
    <name type="scientific">Enterocloster hominis</name>
    <name type="common">ex Hitch et al. 2024</name>
    <dbReference type="NCBI Taxonomy" id="1917870"/>
    <lineage>
        <taxon>Bacteria</taxon>
        <taxon>Bacillati</taxon>
        <taxon>Bacillota</taxon>
        <taxon>Clostridia</taxon>
        <taxon>Lachnospirales</taxon>
        <taxon>Lachnospiraceae</taxon>
        <taxon>Enterocloster</taxon>
    </lineage>
</organism>
<name>A0ABV1DDH4_9FIRM</name>
<dbReference type="Proteomes" id="UP001454086">
    <property type="component" value="Unassembled WGS sequence"/>
</dbReference>
<evidence type="ECO:0000313" key="3">
    <source>
        <dbReference type="EMBL" id="MEQ2427816.1"/>
    </source>
</evidence>
<dbReference type="RefSeq" id="WP_349118605.1">
    <property type="nucleotide sequence ID" value="NZ_JBBMFM010000129.1"/>
</dbReference>
<dbReference type="PANTHER" id="PTHR30007">
    <property type="entry name" value="PHP DOMAIN PROTEIN"/>
    <property type="match status" value="1"/>
</dbReference>
<keyword evidence="1" id="KW-1133">Transmembrane helix</keyword>
<evidence type="ECO:0000256" key="1">
    <source>
        <dbReference type="SAM" id="Phobius"/>
    </source>
</evidence>
<feature type="domain" description="Transposase DDE" evidence="2">
    <location>
        <begin position="1"/>
        <end position="83"/>
    </location>
</feature>
<dbReference type="PANTHER" id="PTHR30007:SF1">
    <property type="entry name" value="BLR1914 PROTEIN"/>
    <property type="match status" value="1"/>
</dbReference>
<gene>
    <name evidence="3" type="ORF">WMQ36_22900</name>
</gene>
<evidence type="ECO:0000259" key="2">
    <source>
        <dbReference type="Pfam" id="PF13586"/>
    </source>
</evidence>
<dbReference type="EMBL" id="JBBMFM010000129">
    <property type="protein sequence ID" value="MEQ2427816.1"/>
    <property type="molecule type" value="Genomic_DNA"/>
</dbReference>
<proteinExistence type="predicted"/>
<keyword evidence="1" id="KW-0812">Transmembrane</keyword>
<keyword evidence="1" id="KW-0472">Membrane</keyword>
<feature type="transmembrane region" description="Helical" evidence="1">
    <location>
        <begin position="65"/>
        <end position="82"/>
    </location>
</feature>
<protein>
    <submittedName>
        <fullName evidence="3">Transposase</fullName>
    </submittedName>
</protein>
<dbReference type="Pfam" id="PF13586">
    <property type="entry name" value="DDE_Tnp_1_2"/>
    <property type="match status" value="1"/>
</dbReference>
<evidence type="ECO:0000313" key="4">
    <source>
        <dbReference type="Proteomes" id="UP001454086"/>
    </source>
</evidence>